<dbReference type="GO" id="GO:0006869">
    <property type="term" value="P:lipid transport"/>
    <property type="evidence" value="ECO:0007669"/>
    <property type="project" value="UniProtKB-KW"/>
</dbReference>
<feature type="region of interest" description="Disordered" evidence="6">
    <location>
        <begin position="1673"/>
        <end position="1734"/>
    </location>
</feature>
<gene>
    <name evidence="9" type="ORF">PROFUN_10364</name>
</gene>
<evidence type="ECO:0000259" key="8">
    <source>
        <dbReference type="Pfam" id="PF25036"/>
    </source>
</evidence>
<dbReference type="OrthoDB" id="428159at2759"/>
<dbReference type="PANTHER" id="PTHR16166">
    <property type="entry name" value="VACUOLAR PROTEIN SORTING-ASSOCIATED PROTEIN VPS13"/>
    <property type="match status" value="1"/>
</dbReference>
<feature type="domain" description="Vacuolar protein sorting-associated protein 13 VPS13 adaptor binding" evidence="8">
    <location>
        <begin position="2129"/>
        <end position="2591"/>
    </location>
</feature>
<feature type="region of interest" description="Disordered" evidence="6">
    <location>
        <begin position="3346"/>
        <end position="3368"/>
    </location>
</feature>
<protein>
    <submittedName>
        <fullName evidence="9">Vacuolar associated sorting protein</fullName>
    </submittedName>
</protein>
<comment type="subcellular location">
    <subcellularLocation>
        <location evidence="1">Membrane</location>
        <topology evidence="1">Peripheral membrane protein</topology>
    </subcellularLocation>
</comment>
<reference evidence="9 10" key="1">
    <citation type="journal article" date="2018" name="Genome Biol. Evol.">
        <title>Multiple Roots of Fruiting Body Formation in Amoebozoa.</title>
        <authorList>
            <person name="Hillmann F."/>
            <person name="Forbes G."/>
            <person name="Novohradska S."/>
            <person name="Ferling I."/>
            <person name="Riege K."/>
            <person name="Groth M."/>
            <person name="Westermann M."/>
            <person name="Marz M."/>
            <person name="Spaller T."/>
            <person name="Winckler T."/>
            <person name="Schaap P."/>
            <person name="Glockner G."/>
        </authorList>
    </citation>
    <scope>NUCLEOTIDE SEQUENCE [LARGE SCALE GENOMIC DNA]</scope>
    <source>
        <strain evidence="9 10">Jena</strain>
    </source>
</reference>
<dbReference type="InterPro" id="IPR026847">
    <property type="entry name" value="VPS13"/>
</dbReference>
<feature type="domain" description="Chorein N-terminal" evidence="7">
    <location>
        <begin position="4"/>
        <end position="672"/>
    </location>
</feature>
<dbReference type="InterPro" id="IPR009543">
    <property type="entry name" value="VPS13_VAB"/>
</dbReference>
<dbReference type="InterPro" id="IPR026854">
    <property type="entry name" value="VPS13_N"/>
</dbReference>
<feature type="compositionally biased region" description="Basic and acidic residues" evidence="6">
    <location>
        <begin position="929"/>
        <end position="956"/>
    </location>
</feature>
<dbReference type="PANTHER" id="PTHR16166:SF93">
    <property type="entry name" value="INTERMEMBRANE LIPID TRANSFER PROTEIN VPS13"/>
    <property type="match status" value="1"/>
</dbReference>
<dbReference type="Pfam" id="PF25036">
    <property type="entry name" value="VPS13_VAB"/>
    <property type="match status" value="1"/>
</dbReference>
<evidence type="ECO:0000313" key="10">
    <source>
        <dbReference type="Proteomes" id="UP000241769"/>
    </source>
</evidence>
<sequence>MFFELAIGKILQATIGKYLDGFTRSNFNLALLGGNVRLNDLAIKPEALKAFNLPLKIRGGYVGLLSIKIPWHNLSDQPIILTLQHIHLIVGPKTEFEEEEELSRERTRQNKKDEVRALKIGEKTQSTNNETDEPSFVSSLVTKIVENIQINIEDVHIRYEHGYSDLSVGITIQQATVGEVKQSLEEKTTVTDSALLTKQASLRNASVYVNIGDSALSFGSKAEMKEKMTRLVARGGQPLPGHHYILNPSTLSCKFVVRRNVNIVNQLVDHIAKFAVQLRIQEVALTLEREQLRQILDVVDYMTAFKRQLEHRKMRPTVRPNVDPRSWWRYAYRVIVSPMAQKRTIMKSFLLQTLLQRHEYVILYQAKKRKQMTEGQRRRIREMEDILNPEQISLFRHHTIEDMKARNISIAESRKKKGWMDWMTKKVGLSSEEKEEIMSVIGPQRGPEQQSIQVQQWKLDIQLDKGSITLKTQNVAREERGLGQLNFESLRVGISMINDKKESKDKTKDGSLSVTAALQYFTIEDTQTEDTQYPQLVKPFANSPGDDFLSVQFMTNPIKYPGVDFSISARSKPFRIIPNISWINQIVDFFVIAMPLVSTSSAQQIKYLQEMYVNQMMEGTLDVQSCIHLDIDLAAPQVILPKEFHNKDSLILVAELGRMKMNTPNYSEQKQSSSLSFDIGLTNLSLSIAQMNTWPNTIDFNIIHDFDLNIFLGINRMIWGTKISLSGKLPELMISISPKAIKNLIEIFGTLANKNETVKEDTMIIRSDKSEEVENTQEEKKPESKEKKTLIVVGSFTLNTFKVVMQTDVEDMREEVRHQELIQVELNDFTMNLHHGQKGTRVEAVLQRLFVEDCMNKTGGPKYLIMPDLTNDSTVPSLSARYAKLSSNKSVESILMVQIGRVIFNFDRETVIRVIQWGSSIALSQGEVKPSDSEDRSMSEEDASSDHHGLTRDGEHNEDQVTLKLGFSLHSLQCNLKTRTKTLAEIQLGESQVTMNVSQGRTSISGSLGKLQVYDPNGRKEHSIILSITSDHTIELRAILYNGMEAIKRGISAEINAKLNSVRITYIDKFALNLQKYFTEISEIREMIESTAHKATDAVSDFIINTQNPSSKSAVKMQFLLLNPQVLIPTVNQSSSVNTDTLMVDFGQILVQNSILTYESTDLPFEQVSIQVTRMHMQILNRYGQPIKTLNSSSRLNLSTSRRDSWNRSANEEYTEETHKLMDELDFKIVVERSLDPANEYPALKISITITNVNIRFTREQYVFLISLYNQSFLNQSGEDKPEVEVIPKEKEEEAKGKKGKPMPITASIGGMWRKSYDSKSTAVPFTQILVSVGTFNIHLLNEEEMKAIVIPGSTKINDLSRDTELSKCRLKILLRSQNLEKNLLTKSYPFVVISRMSGKVKVEMIRTEMDDSGRGQWDPIELPITDIMHNERMVFDCYNASNLLTAPSLIGSFTTGMLELISEIVDPNAPPDVKVENKPFYIVNPKWLSKRRRSYENSGTLIISDIELTQSNEFVLNKLKRRALKVSDVIQSIDIDPPNDLHGSMRLGSPVSSIPNSPSLLDQSKHRNTVIKSWATLQLSKLNFHMISNASDDQPSMMIDLSLDLVELINEDPAFKIETICSVKDSAFQMHKGRHQRLMIRLGDLSASLIPELIIPVKDFIMAGLSKFGEPNNLRRMSSSLDMKSTPSSPRTDLSPQSSTVQSHTPNRDRSGAFRVTPQTSQSKIETPQTSTAKIETTQTRMYTPLTSMSGPTQDSTSVQSVGPEVKEDTNDIQYLTIEIQKINASIDPSMGEDPYKDMIVEGAMTLNQNRSQGGKMSSMDLFIQRLGVAKTIGEKMYAMYPTDIVLRTENDSTGSQPKSSLSVSVLEPLRFVLSNSDNQVLSSFQSSLSTQLRISRERETPVLIVTEIEEENQESQELTVRTKGISLCLVHDSVAIPPLLLLNIDPIIVKGQLGCGVVSASIKMDGTFYNISKAIWEPFLEPWLFEFTYTSLGQETLLSLNASTILNINYTHSLIHNITLWSRDTQSVSHDRNASRFQGIHLKNMTNHILSYQISNEGEIFEVKPEEQVAVESRSTSQREVDVLNTQSLSLYINDDRFDGLPMSFEMFKLLRTKDGSTYVYTVRVLNGMRVLSIRSTISLRNTTKTRIEVQLRVVEERRQTVEDSKELFEIGAIMENDYTETWCTLQPDEEISIRPSLVNKTVLSIRPMIEDNVYSLSPPIECATLKPEKKYVSVGKMRTTQQETDDQLWFCINVTRGFTEDIPVYVIEICIPLVLENALPCPLEFLINVRYGAALQSAEQLAVHSVTLDHTLNLQIRIPGYEWSDQVIIQRNSRKETERCFVLKDSIGRPLYLYYEQIWTPNHSFAITVYSKFWIINYTEFNMTLYNSKDNIASGQSIGQLPSTSVSASGERLRNISDYDPTWYDKEDIQSREPLVYSYGQPAFSYTKIQIENSKASAPVSFEIPQEGEVILKERKMMKKEERAHLERKVFTLGVKVELGTSTFRRTKMVTIAPRYIFVNKAPRKIYFQQVVHPKRFKIESNQVIPFHWPNQEGIHEISVSLDRGEKWSWSGGLPLAVMGDTYIRLCRRILDVTSPLSPIPSFDTPSLATPSIHSMSHEKEVVTEYFMRVQMKQNEKGSILVIFKPKTTEFFPYRIENTLSSNVYFHQIDCEGMTHCISPGGTLNYTWDYPGKPHIVFMSMEGGMKRKMYLDKIKQYSNPDFVTTIEAKGPERMVKIQTASELKLSRNLSDMGDRASRTSISSSDDRTSGSVVLINLSAIGISVSDDQPQELMYIYLQSISAKFSSSPLVTEVYASIKSFQIDNQHVKSLLPVFIKPFNLPPDVPAFILGISKSNQYTTLSYYDIIELHLQEMNVSMDNTFINRILSFFNTNLGAMNDDHYVSSTVGGVLEGSLNTDDSNQLIYIKRLYLKSVRANITFYTLEDDDDQSPLRMMLGSAVSTLPNIESAPLRMAELCLSHPFLLQRQLIDTVTKHYISQVIRGSYKVLGSAEFLGNPVSIVNSLGTGIKDFFYEPIAGAAHGASEFGRGLGKGSKSLAKKSVYGLFSGGSKLTANLTSGLTKLTMDNKYSAQRKEENLVKPHNVTEGLKEGAKHLGKGFFEGFSGILTQPISGFRDGGVKGLAKGIGRGLVGVPIKPVNGIVDMATKTMQGVYNSVTEHEYYRIRPPRSFTGNVLTNYSMQSSLLQFIMGNYLSDKFPTDKPISAFLCTKVLYILTDKHIISVHEKQGRQFSIHWKLSYYYIKSVSRVEGTQDISISVGKPNEPPHKEKILHAIESNVESLLSSIDGQRNKFKALGKDYDRKAYVSGSYIKKTISPLTQLNRSSTTTSFADSDTGSLYSETRNSIQ</sequence>
<organism evidence="9 10">
    <name type="scientific">Planoprotostelium fungivorum</name>
    <dbReference type="NCBI Taxonomy" id="1890364"/>
    <lineage>
        <taxon>Eukaryota</taxon>
        <taxon>Amoebozoa</taxon>
        <taxon>Evosea</taxon>
        <taxon>Variosea</taxon>
        <taxon>Cavosteliida</taxon>
        <taxon>Cavosteliaceae</taxon>
        <taxon>Planoprotostelium</taxon>
    </lineage>
</organism>
<name>A0A2P6NED2_9EUKA</name>
<proteinExistence type="inferred from homology"/>
<evidence type="ECO:0000256" key="3">
    <source>
        <dbReference type="ARBA" id="ARBA00022448"/>
    </source>
</evidence>
<feature type="compositionally biased region" description="Low complexity" evidence="6">
    <location>
        <begin position="3346"/>
        <end position="3358"/>
    </location>
</feature>
<feature type="compositionally biased region" description="Polar residues" evidence="6">
    <location>
        <begin position="1676"/>
        <end position="1706"/>
    </location>
</feature>
<dbReference type="Proteomes" id="UP000241769">
    <property type="component" value="Unassembled WGS sequence"/>
</dbReference>
<keyword evidence="3" id="KW-0813">Transport</keyword>
<feature type="compositionally biased region" description="Polar residues" evidence="6">
    <location>
        <begin position="1746"/>
        <end position="1762"/>
    </location>
</feature>
<evidence type="ECO:0000313" key="9">
    <source>
        <dbReference type="EMBL" id="PRP82292.1"/>
    </source>
</evidence>
<dbReference type="GO" id="GO:0016020">
    <property type="term" value="C:membrane"/>
    <property type="evidence" value="ECO:0007669"/>
    <property type="project" value="UniProtKB-SubCell"/>
</dbReference>
<accession>A0A2P6NED2</accession>
<comment type="caution">
    <text evidence="9">The sequence shown here is derived from an EMBL/GenBank/DDBJ whole genome shotgun (WGS) entry which is preliminary data.</text>
</comment>
<evidence type="ECO:0000256" key="6">
    <source>
        <dbReference type="SAM" id="MobiDB-lite"/>
    </source>
</evidence>
<feature type="compositionally biased region" description="Polar residues" evidence="6">
    <location>
        <begin position="3359"/>
        <end position="3368"/>
    </location>
</feature>
<dbReference type="GO" id="GO:0006623">
    <property type="term" value="P:protein targeting to vacuole"/>
    <property type="evidence" value="ECO:0007669"/>
    <property type="project" value="TreeGrafter"/>
</dbReference>
<evidence type="ECO:0000256" key="2">
    <source>
        <dbReference type="ARBA" id="ARBA00006545"/>
    </source>
</evidence>
<evidence type="ECO:0000256" key="5">
    <source>
        <dbReference type="ARBA" id="ARBA00033718"/>
    </source>
</evidence>
<dbReference type="GO" id="GO:0045053">
    <property type="term" value="P:protein retention in Golgi apparatus"/>
    <property type="evidence" value="ECO:0007669"/>
    <property type="project" value="TreeGrafter"/>
</dbReference>
<evidence type="ECO:0000256" key="4">
    <source>
        <dbReference type="ARBA" id="ARBA00023055"/>
    </source>
</evidence>
<evidence type="ECO:0000256" key="1">
    <source>
        <dbReference type="ARBA" id="ARBA00004170"/>
    </source>
</evidence>
<feature type="region of interest" description="Disordered" evidence="6">
    <location>
        <begin position="926"/>
        <end position="956"/>
    </location>
</feature>
<dbReference type="InParanoid" id="A0A2P6NED2"/>
<feature type="compositionally biased region" description="Polar residues" evidence="6">
    <location>
        <begin position="1718"/>
        <end position="1734"/>
    </location>
</feature>
<dbReference type="EMBL" id="MDYQ01000106">
    <property type="protein sequence ID" value="PRP82292.1"/>
    <property type="molecule type" value="Genomic_DNA"/>
</dbReference>
<comment type="similarity">
    <text evidence="2">Belongs to the VPS13 family.</text>
</comment>
<feature type="region of interest" description="Disordered" evidence="6">
    <location>
        <begin position="1746"/>
        <end position="1767"/>
    </location>
</feature>
<dbReference type="Pfam" id="PF12624">
    <property type="entry name" value="VPS13_N"/>
    <property type="match status" value="1"/>
</dbReference>
<keyword evidence="10" id="KW-1185">Reference proteome</keyword>
<keyword evidence="4" id="KW-0445">Lipid transport</keyword>
<feature type="region of interest" description="Disordered" evidence="6">
    <location>
        <begin position="767"/>
        <end position="786"/>
    </location>
</feature>
<evidence type="ECO:0000259" key="7">
    <source>
        <dbReference type="Pfam" id="PF12624"/>
    </source>
</evidence>
<comment type="function">
    <text evidence="5">Mediates the transfer of lipids between membranes at organelle contact sites.</text>
</comment>